<keyword evidence="4" id="KW-1185">Reference proteome</keyword>
<dbReference type="Proteomes" id="UP000199440">
    <property type="component" value="Unassembled WGS sequence"/>
</dbReference>
<dbReference type="Pfam" id="PF13568">
    <property type="entry name" value="OMP_b-brl_2"/>
    <property type="match status" value="1"/>
</dbReference>
<reference evidence="3 4" key="1">
    <citation type="submission" date="2016-10" db="EMBL/GenBank/DDBJ databases">
        <authorList>
            <person name="de Groot N.N."/>
        </authorList>
    </citation>
    <scope>NUCLEOTIDE SEQUENCE [LARGE SCALE GENOMIC DNA]</scope>
    <source>
        <strain evidence="3 4">DSM 19886</strain>
    </source>
</reference>
<name>A0A1G9QTR2_9FLAO</name>
<evidence type="ECO:0000256" key="1">
    <source>
        <dbReference type="SAM" id="SignalP"/>
    </source>
</evidence>
<dbReference type="EMBL" id="FNGV01000005">
    <property type="protein sequence ID" value="SDM13967.1"/>
    <property type="molecule type" value="Genomic_DNA"/>
</dbReference>
<dbReference type="InterPro" id="IPR011250">
    <property type="entry name" value="OMP/PagP_B-barrel"/>
</dbReference>
<keyword evidence="1" id="KW-0732">Signal</keyword>
<evidence type="ECO:0000313" key="3">
    <source>
        <dbReference type="EMBL" id="SDM13967.1"/>
    </source>
</evidence>
<dbReference type="AlphaFoldDB" id="A0A1G9QTR2"/>
<feature type="domain" description="Outer membrane protein beta-barrel" evidence="2">
    <location>
        <begin position="21"/>
        <end position="167"/>
    </location>
</feature>
<proteinExistence type="predicted"/>
<dbReference type="InterPro" id="IPR025665">
    <property type="entry name" value="Beta-barrel_OMP_2"/>
</dbReference>
<gene>
    <name evidence="3" type="ORF">SAMN04488514_105187</name>
</gene>
<protein>
    <submittedName>
        <fullName evidence="3">Outer membrane protein beta-barrel domain-containing protein</fullName>
    </submittedName>
</protein>
<sequence>MTMRKSLFLVVAFFLMLGIAQAQDFNFGVKGGINIASIGGNSYVGLGGFGSKVAFHLGGVAEVPISEKFSIQPELLYSSQGSKWNYNSSDGNLKLDYINLPILGKYHIIKGLSAEAGPMVGYLISTNEEAEDSRFSKLDVAFAIGASYRLNDNIFFGLRYNKGILNINNDSNIDGSNQNNVFQIFDGYSF</sequence>
<feature type="chain" id="PRO_5011535317" evidence="1">
    <location>
        <begin position="23"/>
        <end position="190"/>
    </location>
</feature>
<dbReference type="SUPFAM" id="SSF56925">
    <property type="entry name" value="OMPA-like"/>
    <property type="match status" value="1"/>
</dbReference>
<evidence type="ECO:0000259" key="2">
    <source>
        <dbReference type="Pfam" id="PF13568"/>
    </source>
</evidence>
<dbReference type="STRING" id="192904.SAMN04488514_105187"/>
<accession>A0A1G9QTR2</accession>
<evidence type="ECO:0000313" key="4">
    <source>
        <dbReference type="Proteomes" id="UP000199440"/>
    </source>
</evidence>
<feature type="signal peptide" evidence="1">
    <location>
        <begin position="1"/>
        <end position="22"/>
    </location>
</feature>
<organism evidence="3 4">
    <name type="scientific">Kriegella aquimaris</name>
    <dbReference type="NCBI Taxonomy" id="192904"/>
    <lineage>
        <taxon>Bacteria</taxon>
        <taxon>Pseudomonadati</taxon>
        <taxon>Bacteroidota</taxon>
        <taxon>Flavobacteriia</taxon>
        <taxon>Flavobacteriales</taxon>
        <taxon>Flavobacteriaceae</taxon>
        <taxon>Kriegella</taxon>
    </lineage>
</organism>